<evidence type="ECO:0000256" key="1">
    <source>
        <dbReference type="ARBA" id="ARBA00022664"/>
    </source>
</evidence>
<dbReference type="PANTHER" id="PTHR47334:SF2">
    <property type="entry name" value="RNA-BINDING MOTIF PROTEIN 25"/>
    <property type="match status" value="1"/>
</dbReference>
<evidence type="ECO:0000259" key="3">
    <source>
        <dbReference type="PROSITE" id="PS51025"/>
    </source>
</evidence>
<dbReference type="Proteomes" id="UP000825935">
    <property type="component" value="Chromosome 6"/>
</dbReference>
<dbReference type="InterPro" id="IPR053294">
    <property type="entry name" value="RBM_PWI_domain"/>
</dbReference>
<evidence type="ECO:0000256" key="2">
    <source>
        <dbReference type="SAM" id="MobiDB-lite"/>
    </source>
</evidence>
<comment type="caution">
    <text evidence="4">The sequence shown here is derived from an EMBL/GenBank/DDBJ whole genome shotgun (WGS) entry which is preliminary data.</text>
</comment>
<feature type="domain" description="PWI" evidence="3">
    <location>
        <begin position="331"/>
        <end position="428"/>
    </location>
</feature>
<dbReference type="Gene3D" id="1.20.1390.10">
    <property type="entry name" value="PWI domain"/>
    <property type="match status" value="1"/>
</dbReference>
<sequence>MRIRHAERQFELREREWERDEKEKERRRNVDREKEKERERLRKRLIKEQEEGADEEARKKAKRRGDYDEHRRRQKEKEDDEYDRLREQEEIAEAKQRKSHEEYEKQVRRRLAEIAEKDAAAKAAAVDVIPKSDGAKEPEAISAVPPKGGAESTGRDMNGANIEAPKFLSINQEAANAPVTMDVDEKRSISPAQKKLGFGLIGSGKRAIVPSVFGQEDEEEAPKERAIRELVPIDYTVEEMQAVSSFKANITGITTAPNLAAAADYAKSLSNLNNSREEQDFDNDKGRRQIDKSRSKDKDYSARDGQNDGYRDTVAKLDTKQLIDTIPKTKDELFAYQIDWKIYDQHHLHERMKPWIEKKILEFLGEEEDTLVEFIVTNTRKHTGAAEMLALLTTILDDEAEMFVMKLWRMLIFEVKKIETGLSSRSRS</sequence>
<dbReference type="AlphaFoldDB" id="A0A8T2UMV0"/>
<evidence type="ECO:0000313" key="4">
    <source>
        <dbReference type="EMBL" id="KAH7435870.1"/>
    </source>
</evidence>
<dbReference type="Pfam" id="PF01480">
    <property type="entry name" value="PWI"/>
    <property type="match status" value="1"/>
</dbReference>
<dbReference type="SMART" id="SM00311">
    <property type="entry name" value="PWI"/>
    <property type="match status" value="1"/>
</dbReference>
<feature type="region of interest" description="Disordered" evidence="2">
    <location>
        <begin position="130"/>
        <end position="159"/>
    </location>
</feature>
<dbReference type="SUPFAM" id="SSF101233">
    <property type="entry name" value="PWI domain"/>
    <property type="match status" value="1"/>
</dbReference>
<protein>
    <recommendedName>
        <fullName evidence="3">PWI domain-containing protein</fullName>
    </recommendedName>
</protein>
<keyword evidence="5" id="KW-1185">Reference proteome</keyword>
<keyword evidence="1" id="KW-0507">mRNA processing</keyword>
<feature type="compositionally biased region" description="Basic and acidic residues" evidence="2">
    <location>
        <begin position="275"/>
        <end position="310"/>
    </location>
</feature>
<proteinExistence type="predicted"/>
<gene>
    <name evidence="4" type="ORF">KP509_06G082400</name>
</gene>
<reference evidence="4" key="1">
    <citation type="submission" date="2021-08" db="EMBL/GenBank/DDBJ databases">
        <title>WGS assembly of Ceratopteris richardii.</title>
        <authorList>
            <person name="Marchant D.B."/>
            <person name="Chen G."/>
            <person name="Jenkins J."/>
            <person name="Shu S."/>
            <person name="Leebens-Mack J."/>
            <person name="Grimwood J."/>
            <person name="Schmutz J."/>
            <person name="Soltis P."/>
            <person name="Soltis D."/>
            <person name="Chen Z.-H."/>
        </authorList>
    </citation>
    <scope>NUCLEOTIDE SEQUENCE</scope>
    <source>
        <strain evidence="4">Whitten #5841</strain>
        <tissue evidence="4">Leaf</tissue>
    </source>
</reference>
<accession>A0A8T2UMV0</accession>
<feature type="region of interest" description="Disordered" evidence="2">
    <location>
        <begin position="274"/>
        <end position="310"/>
    </location>
</feature>
<dbReference type="InterPro" id="IPR036483">
    <property type="entry name" value="PWI_dom_sf"/>
</dbReference>
<name>A0A8T2UMV0_CERRI</name>
<dbReference type="GO" id="GO:0006397">
    <property type="term" value="P:mRNA processing"/>
    <property type="evidence" value="ECO:0007669"/>
    <property type="project" value="UniProtKB-KW"/>
</dbReference>
<dbReference type="FunFam" id="1.20.1390.10:FF:000008">
    <property type="entry name" value="RNA Binding Motif protein homolog"/>
    <property type="match status" value="1"/>
</dbReference>
<dbReference type="PANTHER" id="PTHR47334">
    <property type="entry name" value="SPLICING FACTOR PWI DOMAIN-CONTAINING PROTEIN / RNA RECOGNITION MOTIF (RRM)-CONTAINING PROTEIN"/>
    <property type="match status" value="1"/>
</dbReference>
<dbReference type="PROSITE" id="PS51025">
    <property type="entry name" value="PWI"/>
    <property type="match status" value="1"/>
</dbReference>
<evidence type="ECO:0000313" key="5">
    <source>
        <dbReference type="Proteomes" id="UP000825935"/>
    </source>
</evidence>
<organism evidence="4 5">
    <name type="scientific">Ceratopteris richardii</name>
    <name type="common">Triangle waterfern</name>
    <dbReference type="NCBI Taxonomy" id="49495"/>
    <lineage>
        <taxon>Eukaryota</taxon>
        <taxon>Viridiplantae</taxon>
        <taxon>Streptophyta</taxon>
        <taxon>Embryophyta</taxon>
        <taxon>Tracheophyta</taxon>
        <taxon>Polypodiopsida</taxon>
        <taxon>Polypodiidae</taxon>
        <taxon>Polypodiales</taxon>
        <taxon>Pteridineae</taxon>
        <taxon>Pteridaceae</taxon>
        <taxon>Parkerioideae</taxon>
        <taxon>Ceratopteris</taxon>
    </lineage>
</organism>
<feature type="region of interest" description="Disordered" evidence="2">
    <location>
        <begin position="16"/>
        <end position="105"/>
    </location>
</feature>
<dbReference type="EMBL" id="CM035411">
    <property type="protein sequence ID" value="KAH7435870.1"/>
    <property type="molecule type" value="Genomic_DNA"/>
</dbReference>
<dbReference type="InterPro" id="IPR002483">
    <property type="entry name" value="PWI_dom"/>
</dbReference>
<dbReference type="OrthoDB" id="6275295at2759"/>